<dbReference type="PANTHER" id="PTHR12993:SF11">
    <property type="entry name" value="N-ACETYLGLUCOSAMINYL-PHOSPHATIDYLINOSITOL DE-N-ACETYLASE"/>
    <property type="match status" value="1"/>
</dbReference>
<dbReference type="UniPathway" id="UPA00196"/>
<dbReference type="InterPro" id="IPR003737">
    <property type="entry name" value="GlcNAc_PI_deacetylase-related"/>
</dbReference>
<dbReference type="AlphaFoldDB" id="A0A833V477"/>
<comment type="caution">
    <text evidence="4">The sequence shown here is derived from an EMBL/GenBank/DDBJ whole genome shotgun (WGS) entry which is preliminary data.</text>
</comment>
<dbReference type="GO" id="GO:0016020">
    <property type="term" value="C:membrane"/>
    <property type="evidence" value="ECO:0007669"/>
    <property type="project" value="GOC"/>
</dbReference>
<evidence type="ECO:0000256" key="2">
    <source>
        <dbReference type="ARBA" id="ARBA00012176"/>
    </source>
</evidence>
<keyword evidence="3" id="KW-0732">Signal</keyword>
<dbReference type="SUPFAM" id="SSF102588">
    <property type="entry name" value="LmbE-like"/>
    <property type="match status" value="1"/>
</dbReference>
<reference evidence="4" key="1">
    <citation type="submission" date="2020-01" db="EMBL/GenBank/DDBJ databases">
        <title>Genome sequence of Kobresia littledalei, the first chromosome-level genome in the family Cyperaceae.</title>
        <authorList>
            <person name="Qu G."/>
        </authorList>
    </citation>
    <scope>NUCLEOTIDE SEQUENCE</scope>
    <source>
        <strain evidence="4">C.B.Clarke</strain>
        <tissue evidence="4">Leaf</tissue>
    </source>
</reference>
<dbReference type="Pfam" id="PF02585">
    <property type="entry name" value="PIG-L"/>
    <property type="match status" value="1"/>
</dbReference>
<sequence>MGWIWPCVALIVSIWVASVLKIASSSSRLRSEALFLSSSLEKKKNVLLVMAHPDDESMFFSPTIMYLASEGHQIHLLCISVGNADGLGNTRRQELYGACTVFNIPREQIQILDHQNLQDGFNNKWEPHILSQIIKDSLAMWNIDTVITFDNYGVSGHPNHRDVHHAVRKLMHEKLPREIEAWELISMSIFRKYSGPASVWPSLLCYSSYQKKEMHLLLNSSPYKSYRAMAQHKSQWVWFRKLFVVFSSYTYVNTLHKIS</sequence>
<organism evidence="4 5">
    <name type="scientific">Carex littledalei</name>
    <dbReference type="NCBI Taxonomy" id="544730"/>
    <lineage>
        <taxon>Eukaryota</taxon>
        <taxon>Viridiplantae</taxon>
        <taxon>Streptophyta</taxon>
        <taxon>Embryophyta</taxon>
        <taxon>Tracheophyta</taxon>
        <taxon>Spermatophyta</taxon>
        <taxon>Magnoliopsida</taxon>
        <taxon>Liliopsida</taxon>
        <taxon>Poales</taxon>
        <taxon>Cyperaceae</taxon>
        <taxon>Cyperoideae</taxon>
        <taxon>Cariceae</taxon>
        <taxon>Carex</taxon>
        <taxon>Carex subgen. Euthyceras</taxon>
    </lineage>
</organism>
<evidence type="ECO:0000256" key="3">
    <source>
        <dbReference type="SAM" id="SignalP"/>
    </source>
</evidence>
<dbReference type="PANTHER" id="PTHR12993">
    <property type="entry name" value="N-ACETYLGLUCOSAMINYL-PHOSPHATIDYLINOSITOL DE-N-ACETYLASE-RELATED"/>
    <property type="match status" value="1"/>
</dbReference>
<dbReference type="EMBL" id="SWLB01000024">
    <property type="protein sequence ID" value="KAF3323142.1"/>
    <property type="molecule type" value="Genomic_DNA"/>
</dbReference>
<dbReference type="OrthoDB" id="440160at2759"/>
<evidence type="ECO:0000313" key="4">
    <source>
        <dbReference type="EMBL" id="KAF3323142.1"/>
    </source>
</evidence>
<keyword evidence="5" id="KW-1185">Reference proteome</keyword>
<dbReference type="GO" id="GO:0005783">
    <property type="term" value="C:endoplasmic reticulum"/>
    <property type="evidence" value="ECO:0007669"/>
    <property type="project" value="TreeGrafter"/>
</dbReference>
<dbReference type="InterPro" id="IPR024078">
    <property type="entry name" value="LmbE-like_dom_sf"/>
</dbReference>
<comment type="similarity">
    <text evidence="1">Belongs to the PIGL family.</text>
</comment>
<dbReference type="Proteomes" id="UP000623129">
    <property type="component" value="Unassembled WGS sequence"/>
</dbReference>
<evidence type="ECO:0000313" key="5">
    <source>
        <dbReference type="Proteomes" id="UP000623129"/>
    </source>
</evidence>
<evidence type="ECO:0000256" key="1">
    <source>
        <dbReference type="ARBA" id="ARBA00006066"/>
    </source>
</evidence>
<dbReference type="GO" id="GO:0006506">
    <property type="term" value="P:GPI anchor biosynthetic process"/>
    <property type="evidence" value="ECO:0007669"/>
    <property type="project" value="UniProtKB-UniPathway"/>
</dbReference>
<gene>
    <name evidence="4" type="ORF">FCM35_KLT13131</name>
</gene>
<name>A0A833V477_9POAL</name>
<protein>
    <recommendedName>
        <fullName evidence="2">N-acetylglucosaminylphosphatidylinositol deacetylase</fullName>
        <ecNumber evidence="2">3.5.1.89</ecNumber>
    </recommendedName>
</protein>
<dbReference type="GO" id="GO:0000225">
    <property type="term" value="F:N-acetylglucosaminylphosphatidylinositol deacetylase activity"/>
    <property type="evidence" value="ECO:0007669"/>
    <property type="project" value="UniProtKB-EC"/>
</dbReference>
<accession>A0A833V477</accession>
<proteinExistence type="inferred from homology"/>
<dbReference type="EC" id="3.5.1.89" evidence="2"/>
<feature type="chain" id="PRO_5032819966" description="N-acetylglucosaminylphosphatidylinositol deacetylase" evidence="3">
    <location>
        <begin position="22"/>
        <end position="259"/>
    </location>
</feature>
<feature type="signal peptide" evidence="3">
    <location>
        <begin position="1"/>
        <end position="21"/>
    </location>
</feature>
<dbReference type="Gene3D" id="3.40.50.10320">
    <property type="entry name" value="LmbE-like"/>
    <property type="match status" value="1"/>
</dbReference>